<dbReference type="InterPro" id="IPR051911">
    <property type="entry name" value="SDR_oxidoreductase"/>
</dbReference>
<organism evidence="3 4">
    <name type="scientific">Erythrobacter sanguineus</name>
    <dbReference type="NCBI Taxonomy" id="198312"/>
    <lineage>
        <taxon>Bacteria</taxon>
        <taxon>Pseudomonadati</taxon>
        <taxon>Pseudomonadota</taxon>
        <taxon>Alphaproteobacteria</taxon>
        <taxon>Sphingomonadales</taxon>
        <taxon>Erythrobacteraceae</taxon>
        <taxon>Erythrobacter/Porphyrobacter group</taxon>
        <taxon>Erythrobacter</taxon>
    </lineage>
</organism>
<dbReference type="Proteomes" id="UP000184391">
    <property type="component" value="Unassembled WGS sequence"/>
</dbReference>
<feature type="signal peptide" evidence="2">
    <location>
        <begin position="1"/>
        <end position="28"/>
    </location>
</feature>
<dbReference type="PROSITE" id="PS00061">
    <property type="entry name" value="ADH_SHORT"/>
    <property type="match status" value="1"/>
</dbReference>
<dbReference type="PANTHER" id="PTHR43976:SF9">
    <property type="entry name" value="OXIDOREDUCTASE"/>
    <property type="match status" value="1"/>
</dbReference>
<dbReference type="EMBL" id="FRDF01000005">
    <property type="protein sequence ID" value="SHN54372.1"/>
    <property type="molecule type" value="Genomic_DNA"/>
</dbReference>
<dbReference type="STRING" id="198312.SAMN02745193_01164"/>
<dbReference type="InterPro" id="IPR006311">
    <property type="entry name" value="TAT_signal"/>
</dbReference>
<sequence length="333" mass="35101">MNLDRRTLLAGAGAAATASLLTAARTSAAEPVYTSDLNFAGKSVLITGCSSGFGRLTAELLARQGARVFATMRNLPRPEADELRALAVAESLDLHVIAIDVTADDQIAAGVAEAEQINGGPIDVLVNNAGIGITSPVEVQDMEATRLIFETNVFGPHRMARAVLPGMRAKGAGQIIQISSQLGRVIVPYSGHYSATKFALEAMSEQLAYELVPHKIDVSIIEPGGYPTKVWVNRNAYSGELKDRAEAVHTEGYPQQVARMGMEDGSGRSADPADVARAIGGLIAQPPGTRPLRLPVAAGNKPQVPINEVTAQVQTAWLGNSPYGPLIRGVHGR</sequence>
<dbReference type="PROSITE" id="PS51318">
    <property type="entry name" value="TAT"/>
    <property type="match status" value="1"/>
</dbReference>
<dbReference type="SUPFAM" id="SSF51735">
    <property type="entry name" value="NAD(P)-binding Rossmann-fold domains"/>
    <property type="match status" value="1"/>
</dbReference>
<dbReference type="Gene3D" id="3.40.50.720">
    <property type="entry name" value="NAD(P)-binding Rossmann-like Domain"/>
    <property type="match status" value="1"/>
</dbReference>
<evidence type="ECO:0000256" key="1">
    <source>
        <dbReference type="RuleBase" id="RU000363"/>
    </source>
</evidence>
<dbReference type="RefSeq" id="WP_072673703.1">
    <property type="nucleotide sequence ID" value="NZ_FRDF01000005.1"/>
</dbReference>
<dbReference type="InterPro" id="IPR020904">
    <property type="entry name" value="Sc_DH/Rdtase_CS"/>
</dbReference>
<proteinExistence type="inferred from homology"/>
<dbReference type="OrthoDB" id="9793825at2"/>
<dbReference type="InterPro" id="IPR002347">
    <property type="entry name" value="SDR_fam"/>
</dbReference>
<dbReference type="Pfam" id="PF00106">
    <property type="entry name" value="adh_short"/>
    <property type="match status" value="1"/>
</dbReference>
<dbReference type="AlphaFoldDB" id="A0A1M7S7T0"/>
<accession>A0A1M7S7T0</accession>
<keyword evidence="2" id="KW-0732">Signal</keyword>
<evidence type="ECO:0000313" key="3">
    <source>
        <dbReference type="EMBL" id="SHN54372.1"/>
    </source>
</evidence>
<dbReference type="CDD" id="cd05374">
    <property type="entry name" value="17beta-HSD-like_SDR_c"/>
    <property type="match status" value="1"/>
</dbReference>
<dbReference type="InterPro" id="IPR036291">
    <property type="entry name" value="NAD(P)-bd_dom_sf"/>
</dbReference>
<evidence type="ECO:0000256" key="2">
    <source>
        <dbReference type="SAM" id="SignalP"/>
    </source>
</evidence>
<evidence type="ECO:0000313" key="4">
    <source>
        <dbReference type="Proteomes" id="UP000184391"/>
    </source>
</evidence>
<gene>
    <name evidence="3" type="ORF">SAMN02745193_01164</name>
</gene>
<feature type="chain" id="PRO_5013178615" evidence="2">
    <location>
        <begin position="29"/>
        <end position="333"/>
    </location>
</feature>
<dbReference type="PRINTS" id="PR00080">
    <property type="entry name" value="SDRFAMILY"/>
</dbReference>
<comment type="similarity">
    <text evidence="1">Belongs to the short-chain dehydrogenases/reductases (SDR) family.</text>
</comment>
<reference evidence="4" key="1">
    <citation type="submission" date="2016-12" db="EMBL/GenBank/DDBJ databases">
        <authorList>
            <person name="Varghese N."/>
            <person name="Submissions S."/>
        </authorList>
    </citation>
    <scope>NUCLEOTIDE SEQUENCE [LARGE SCALE GENOMIC DNA]</scope>
    <source>
        <strain evidence="4">DSM 11032</strain>
    </source>
</reference>
<name>A0A1M7S7T0_9SPHN</name>
<protein>
    <submittedName>
        <fullName evidence="3">Short-chain dehydrogenase</fullName>
    </submittedName>
</protein>
<dbReference type="PANTHER" id="PTHR43976">
    <property type="entry name" value="SHORT CHAIN DEHYDROGENASE"/>
    <property type="match status" value="1"/>
</dbReference>
<dbReference type="PRINTS" id="PR00081">
    <property type="entry name" value="GDHRDH"/>
</dbReference>
<keyword evidence="4" id="KW-1185">Reference proteome</keyword>